<keyword evidence="3" id="KW-1185">Reference proteome</keyword>
<gene>
    <name evidence="2" type="ORF">GCM10009107_07150</name>
</gene>
<evidence type="ECO:0000313" key="3">
    <source>
        <dbReference type="Proteomes" id="UP001500279"/>
    </source>
</evidence>
<evidence type="ECO:0000256" key="1">
    <source>
        <dbReference type="SAM" id="SignalP"/>
    </source>
</evidence>
<sequence length="142" mass="14705">MIPGMKCFKSSAWLALLVSAVLGSACRAPAAAAPDSARAMVDAAIGEPRCSQDAQCHTVAIGHRACGGPEAYAPWSTLTANEAQVQRAADSYSAERKAAQQRSGEVSICIMVTDPGARCDAATYRCVLNPATAVRPQGPKAQ</sequence>
<feature type="signal peptide" evidence="1">
    <location>
        <begin position="1"/>
        <end position="30"/>
    </location>
</feature>
<accession>A0ABP3UV29</accession>
<comment type="caution">
    <text evidence="2">The sequence shown here is derived from an EMBL/GenBank/DDBJ whole genome shotgun (WGS) entry which is preliminary data.</text>
</comment>
<protein>
    <recommendedName>
        <fullName evidence="4">DUF4189 domain-containing protein</fullName>
    </recommendedName>
</protein>
<reference evidence="3" key="1">
    <citation type="journal article" date="2019" name="Int. J. Syst. Evol. Microbiol.">
        <title>The Global Catalogue of Microorganisms (GCM) 10K type strain sequencing project: providing services to taxonomists for standard genome sequencing and annotation.</title>
        <authorList>
            <consortium name="The Broad Institute Genomics Platform"/>
            <consortium name="The Broad Institute Genome Sequencing Center for Infectious Disease"/>
            <person name="Wu L."/>
            <person name="Ma J."/>
        </authorList>
    </citation>
    <scope>NUCLEOTIDE SEQUENCE [LARGE SCALE GENOMIC DNA]</scope>
    <source>
        <strain evidence="3">JCM 15503</strain>
    </source>
</reference>
<organism evidence="2 3">
    <name type="scientific">Ideonella azotifigens</name>
    <dbReference type="NCBI Taxonomy" id="513160"/>
    <lineage>
        <taxon>Bacteria</taxon>
        <taxon>Pseudomonadati</taxon>
        <taxon>Pseudomonadota</taxon>
        <taxon>Betaproteobacteria</taxon>
        <taxon>Burkholderiales</taxon>
        <taxon>Sphaerotilaceae</taxon>
        <taxon>Ideonella</taxon>
    </lineage>
</organism>
<name>A0ABP3UV29_9BURK</name>
<proteinExistence type="predicted"/>
<feature type="chain" id="PRO_5046138680" description="DUF4189 domain-containing protein" evidence="1">
    <location>
        <begin position="31"/>
        <end position="142"/>
    </location>
</feature>
<dbReference type="EMBL" id="BAAAEW010000004">
    <property type="protein sequence ID" value="GAA0743029.1"/>
    <property type="molecule type" value="Genomic_DNA"/>
</dbReference>
<evidence type="ECO:0000313" key="2">
    <source>
        <dbReference type="EMBL" id="GAA0743029.1"/>
    </source>
</evidence>
<dbReference type="Proteomes" id="UP001500279">
    <property type="component" value="Unassembled WGS sequence"/>
</dbReference>
<evidence type="ECO:0008006" key="4">
    <source>
        <dbReference type="Google" id="ProtNLM"/>
    </source>
</evidence>
<dbReference type="PROSITE" id="PS51257">
    <property type="entry name" value="PROKAR_LIPOPROTEIN"/>
    <property type="match status" value="1"/>
</dbReference>
<keyword evidence="1" id="KW-0732">Signal</keyword>